<dbReference type="Proteomes" id="UP000531216">
    <property type="component" value="Unassembled WGS sequence"/>
</dbReference>
<dbReference type="NCBIfam" id="TIGR02281">
    <property type="entry name" value="clan_AA_DTGA"/>
    <property type="match status" value="1"/>
</dbReference>
<accession>A0A7W6BWA5</accession>
<dbReference type="Pfam" id="PF13975">
    <property type="entry name" value="gag-asp_proteas"/>
    <property type="match status" value="1"/>
</dbReference>
<dbReference type="InterPro" id="IPR001969">
    <property type="entry name" value="Aspartic_peptidase_AS"/>
</dbReference>
<dbReference type="AlphaFoldDB" id="A0A7W6BWA5"/>
<proteinExistence type="predicted"/>
<reference evidence="1 2" key="1">
    <citation type="submission" date="2020-08" db="EMBL/GenBank/DDBJ databases">
        <title>Genomic Encyclopedia of Type Strains, Phase IV (KMG-IV): sequencing the most valuable type-strain genomes for metagenomic binning, comparative biology and taxonomic classification.</title>
        <authorList>
            <person name="Goeker M."/>
        </authorList>
    </citation>
    <scope>NUCLEOTIDE SEQUENCE [LARGE SCALE GENOMIC DNA]</scope>
    <source>
        <strain evidence="1 2">DSM 25024</strain>
    </source>
</reference>
<dbReference type="InterPro" id="IPR034122">
    <property type="entry name" value="Retropepsin-like_bacterial"/>
</dbReference>
<dbReference type="RefSeq" id="WP_090961696.1">
    <property type="nucleotide sequence ID" value="NZ_FOOA01000004.1"/>
</dbReference>
<dbReference type="InterPro" id="IPR011969">
    <property type="entry name" value="Clan_AA_Asp_peptidase_C"/>
</dbReference>
<evidence type="ECO:0000313" key="1">
    <source>
        <dbReference type="EMBL" id="MBB3933972.1"/>
    </source>
</evidence>
<keyword evidence="1" id="KW-0645">Protease</keyword>
<protein>
    <submittedName>
        <fullName evidence="1">Aspartyl protease family protein</fullName>
    </submittedName>
</protein>
<keyword evidence="2" id="KW-1185">Reference proteome</keyword>
<name>A0A7W6BWA5_9HYPH</name>
<keyword evidence="1" id="KW-0378">Hydrolase</keyword>
<dbReference type="SUPFAM" id="SSF50630">
    <property type="entry name" value="Acid proteases"/>
    <property type="match status" value="1"/>
</dbReference>
<dbReference type="PROSITE" id="PS00141">
    <property type="entry name" value="ASP_PROTEASE"/>
    <property type="match status" value="1"/>
</dbReference>
<gene>
    <name evidence="1" type="ORF">GGR05_000083</name>
</gene>
<dbReference type="Gene3D" id="2.40.70.10">
    <property type="entry name" value="Acid Proteases"/>
    <property type="match status" value="1"/>
</dbReference>
<organism evidence="1 2">
    <name type="scientific">Aureimonas phyllosphaerae</name>
    <dbReference type="NCBI Taxonomy" id="1166078"/>
    <lineage>
        <taxon>Bacteria</taxon>
        <taxon>Pseudomonadati</taxon>
        <taxon>Pseudomonadota</taxon>
        <taxon>Alphaproteobacteria</taxon>
        <taxon>Hyphomicrobiales</taxon>
        <taxon>Aurantimonadaceae</taxon>
        <taxon>Aureimonas</taxon>
    </lineage>
</organism>
<dbReference type="EMBL" id="JACIDO010000001">
    <property type="protein sequence ID" value="MBB3933972.1"/>
    <property type="molecule type" value="Genomic_DNA"/>
</dbReference>
<dbReference type="CDD" id="cd05483">
    <property type="entry name" value="retropepsin_like_bacteria"/>
    <property type="match status" value="1"/>
</dbReference>
<sequence>MTKLLPLLIGATAVALVFPSAFERYRASLVSEGEVERLEPPVAVVEAAVPRPSGRMVRLPAGSDGHFRVEARFDGRNEEVLVDTGATYVALGQETARRLGVRVDPSDFVHRAQTAQGTVRAALAKVRRLSIGPVEAADVDVMVLEGQGPGVTLLGMSFLTRLSRFEVSDGRLTLVQ</sequence>
<dbReference type="InterPro" id="IPR021109">
    <property type="entry name" value="Peptidase_aspartic_dom_sf"/>
</dbReference>
<evidence type="ECO:0000313" key="2">
    <source>
        <dbReference type="Proteomes" id="UP000531216"/>
    </source>
</evidence>
<dbReference type="GO" id="GO:0006508">
    <property type="term" value="P:proteolysis"/>
    <property type="evidence" value="ECO:0007669"/>
    <property type="project" value="UniProtKB-KW"/>
</dbReference>
<dbReference type="OrthoDB" id="7595324at2"/>
<comment type="caution">
    <text evidence="1">The sequence shown here is derived from an EMBL/GenBank/DDBJ whole genome shotgun (WGS) entry which is preliminary data.</text>
</comment>
<dbReference type="GO" id="GO:0004190">
    <property type="term" value="F:aspartic-type endopeptidase activity"/>
    <property type="evidence" value="ECO:0007669"/>
    <property type="project" value="InterPro"/>
</dbReference>